<evidence type="ECO:0000313" key="2">
    <source>
        <dbReference type="Proteomes" id="UP001152888"/>
    </source>
</evidence>
<sequence>MNCNTIEVKKKICSLLASFRRERDKRKVQPKHQEVELDNSTTQHGLHLSLWIF</sequence>
<organism evidence="1 2">
    <name type="scientific">Acanthoscelides obtectus</name>
    <name type="common">Bean weevil</name>
    <name type="synonym">Bruchus obtectus</name>
    <dbReference type="NCBI Taxonomy" id="200917"/>
    <lineage>
        <taxon>Eukaryota</taxon>
        <taxon>Metazoa</taxon>
        <taxon>Ecdysozoa</taxon>
        <taxon>Arthropoda</taxon>
        <taxon>Hexapoda</taxon>
        <taxon>Insecta</taxon>
        <taxon>Pterygota</taxon>
        <taxon>Neoptera</taxon>
        <taxon>Endopterygota</taxon>
        <taxon>Coleoptera</taxon>
        <taxon>Polyphaga</taxon>
        <taxon>Cucujiformia</taxon>
        <taxon>Chrysomeloidea</taxon>
        <taxon>Chrysomelidae</taxon>
        <taxon>Bruchinae</taxon>
        <taxon>Bruchini</taxon>
        <taxon>Acanthoscelides</taxon>
    </lineage>
</organism>
<dbReference type="AlphaFoldDB" id="A0A9P0M8J9"/>
<name>A0A9P0M8J9_ACAOB</name>
<proteinExistence type="predicted"/>
<dbReference type="Proteomes" id="UP001152888">
    <property type="component" value="Unassembled WGS sequence"/>
</dbReference>
<comment type="caution">
    <text evidence="1">The sequence shown here is derived from an EMBL/GenBank/DDBJ whole genome shotgun (WGS) entry which is preliminary data.</text>
</comment>
<accession>A0A9P0M8J9</accession>
<protein>
    <submittedName>
        <fullName evidence="1">Uncharacterized protein</fullName>
    </submittedName>
</protein>
<dbReference type="EMBL" id="CAKOFQ010007872">
    <property type="protein sequence ID" value="CAH2009324.1"/>
    <property type="molecule type" value="Genomic_DNA"/>
</dbReference>
<evidence type="ECO:0000313" key="1">
    <source>
        <dbReference type="EMBL" id="CAH2009324.1"/>
    </source>
</evidence>
<reference evidence="1" key="1">
    <citation type="submission" date="2022-03" db="EMBL/GenBank/DDBJ databases">
        <authorList>
            <person name="Sayadi A."/>
        </authorList>
    </citation>
    <scope>NUCLEOTIDE SEQUENCE</scope>
</reference>
<gene>
    <name evidence="1" type="ORF">ACAOBT_LOCUS30775</name>
</gene>
<keyword evidence="2" id="KW-1185">Reference proteome</keyword>